<sequence length="125" mass="13412">MSVSLFSEMDRSSGIGDERALQLALELSMLGFSDQLSTVNVPDSDPHTDLSPFVGSIGSPLEDIRSKKSQNMTECVPVPSSEHVAEIVGRQGASAVWAHLTKFRVNNICQPSYSGALGFCLIKQG</sequence>
<dbReference type="AlphaFoldDB" id="N6TXF1"/>
<dbReference type="HOGENOM" id="CLU_162899_0_0_1"/>
<gene>
    <name evidence="1" type="ORF">YQE_00879</name>
</gene>
<proteinExistence type="predicted"/>
<dbReference type="EMBL" id="KB738153">
    <property type="protein sequence ID" value="ENN82753.1"/>
    <property type="molecule type" value="Genomic_DNA"/>
</dbReference>
<protein>
    <submittedName>
        <fullName evidence="1">Uncharacterized protein</fullName>
    </submittedName>
</protein>
<feature type="non-terminal residue" evidence="1">
    <location>
        <position position="1"/>
    </location>
</feature>
<organism evidence="1">
    <name type="scientific">Dendroctonus ponderosae</name>
    <name type="common">Mountain pine beetle</name>
    <dbReference type="NCBI Taxonomy" id="77166"/>
    <lineage>
        <taxon>Eukaryota</taxon>
        <taxon>Metazoa</taxon>
        <taxon>Ecdysozoa</taxon>
        <taxon>Arthropoda</taxon>
        <taxon>Hexapoda</taxon>
        <taxon>Insecta</taxon>
        <taxon>Pterygota</taxon>
        <taxon>Neoptera</taxon>
        <taxon>Endopterygota</taxon>
        <taxon>Coleoptera</taxon>
        <taxon>Polyphaga</taxon>
        <taxon>Cucujiformia</taxon>
        <taxon>Curculionidae</taxon>
        <taxon>Scolytinae</taxon>
        <taxon>Dendroctonus</taxon>
    </lineage>
</organism>
<dbReference type="GO" id="GO:0003723">
    <property type="term" value="F:RNA binding"/>
    <property type="evidence" value="ECO:0007669"/>
    <property type="project" value="InterPro"/>
</dbReference>
<dbReference type="PANTHER" id="PTHR23285:SF7">
    <property type="entry name" value="LD09246P1"/>
    <property type="match status" value="1"/>
</dbReference>
<dbReference type="OrthoDB" id="427410at2759"/>
<name>N6TXF1_DENPD</name>
<accession>N6TXF1</accession>
<dbReference type="PANTHER" id="PTHR23285">
    <property type="entry name" value="RING FINGER AND KH DOMAIN CONTAINING PROTEIN 1"/>
    <property type="match status" value="1"/>
</dbReference>
<reference evidence="1" key="1">
    <citation type="journal article" date="2013" name="Genome Biol.">
        <title>Draft genome of the mountain pine beetle, Dendroctonus ponderosae Hopkins, a major forest pest.</title>
        <authorList>
            <person name="Keeling C.I."/>
            <person name="Yuen M.M."/>
            <person name="Liao N.Y."/>
            <person name="Docking T.R."/>
            <person name="Chan S.K."/>
            <person name="Taylor G.A."/>
            <person name="Palmquist D.L."/>
            <person name="Jackman S.D."/>
            <person name="Nguyen A."/>
            <person name="Li M."/>
            <person name="Henderson H."/>
            <person name="Janes J.K."/>
            <person name="Zhao Y."/>
            <person name="Pandoh P."/>
            <person name="Moore R."/>
            <person name="Sperling F.A."/>
            <person name="Huber D.P."/>
            <person name="Birol I."/>
            <person name="Jones S.J."/>
            <person name="Bohlmann J."/>
        </authorList>
    </citation>
    <scope>NUCLEOTIDE SEQUENCE</scope>
</reference>
<evidence type="ECO:0000313" key="1">
    <source>
        <dbReference type="EMBL" id="ENN82753.1"/>
    </source>
</evidence>
<dbReference type="InterPro" id="IPR047227">
    <property type="entry name" value="MEX3"/>
</dbReference>